<proteinExistence type="predicted"/>
<gene>
    <name evidence="1" type="ORF">C8F04DRAFT_1196819</name>
</gene>
<accession>A0AAD6S4A3</accession>
<sequence length="116" mass="12728">MAQLLSALPQFDNLMKLVLRFPGPQCDDTLFSVLGSLHLDSLELEVLSASLGNIPIQTRVELIFIPSSSPVQVGVSELEFAPNFCLNWCLNLPEVEAQVEADLRQIGCQMVGWGTI</sequence>
<comment type="caution">
    <text evidence="1">The sequence shown here is derived from an EMBL/GenBank/DDBJ whole genome shotgun (WGS) entry which is preliminary data.</text>
</comment>
<name>A0AAD6S4A3_9AGAR</name>
<protein>
    <submittedName>
        <fullName evidence="1">Uncharacterized protein</fullName>
    </submittedName>
</protein>
<organism evidence="1 2">
    <name type="scientific">Mycena alexandri</name>
    <dbReference type="NCBI Taxonomy" id="1745969"/>
    <lineage>
        <taxon>Eukaryota</taxon>
        <taxon>Fungi</taxon>
        <taxon>Dikarya</taxon>
        <taxon>Basidiomycota</taxon>
        <taxon>Agaricomycotina</taxon>
        <taxon>Agaricomycetes</taxon>
        <taxon>Agaricomycetidae</taxon>
        <taxon>Agaricales</taxon>
        <taxon>Marasmiineae</taxon>
        <taxon>Mycenaceae</taxon>
        <taxon>Mycena</taxon>
    </lineage>
</organism>
<evidence type="ECO:0000313" key="1">
    <source>
        <dbReference type="EMBL" id="KAJ7020297.1"/>
    </source>
</evidence>
<keyword evidence="2" id="KW-1185">Reference proteome</keyword>
<dbReference type="EMBL" id="JARJCM010000268">
    <property type="protein sequence ID" value="KAJ7020297.1"/>
    <property type="molecule type" value="Genomic_DNA"/>
</dbReference>
<dbReference type="Proteomes" id="UP001218188">
    <property type="component" value="Unassembled WGS sequence"/>
</dbReference>
<reference evidence="1" key="1">
    <citation type="submission" date="2023-03" db="EMBL/GenBank/DDBJ databases">
        <title>Massive genome expansion in bonnet fungi (Mycena s.s.) driven by repeated elements and novel gene families across ecological guilds.</title>
        <authorList>
            <consortium name="Lawrence Berkeley National Laboratory"/>
            <person name="Harder C.B."/>
            <person name="Miyauchi S."/>
            <person name="Viragh M."/>
            <person name="Kuo A."/>
            <person name="Thoen E."/>
            <person name="Andreopoulos B."/>
            <person name="Lu D."/>
            <person name="Skrede I."/>
            <person name="Drula E."/>
            <person name="Henrissat B."/>
            <person name="Morin E."/>
            <person name="Kohler A."/>
            <person name="Barry K."/>
            <person name="LaButti K."/>
            <person name="Morin E."/>
            <person name="Salamov A."/>
            <person name="Lipzen A."/>
            <person name="Mereny Z."/>
            <person name="Hegedus B."/>
            <person name="Baldrian P."/>
            <person name="Stursova M."/>
            <person name="Weitz H."/>
            <person name="Taylor A."/>
            <person name="Grigoriev I.V."/>
            <person name="Nagy L.G."/>
            <person name="Martin F."/>
            <person name="Kauserud H."/>
        </authorList>
    </citation>
    <scope>NUCLEOTIDE SEQUENCE</scope>
    <source>
        <strain evidence="1">CBHHK200</strain>
    </source>
</reference>
<evidence type="ECO:0000313" key="2">
    <source>
        <dbReference type="Proteomes" id="UP001218188"/>
    </source>
</evidence>
<dbReference type="AlphaFoldDB" id="A0AAD6S4A3"/>